<comment type="caution">
    <text evidence="3">The sequence shown here is derived from an EMBL/GenBank/DDBJ whole genome shotgun (WGS) entry which is preliminary data.</text>
</comment>
<dbReference type="InterPro" id="IPR019734">
    <property type="entry name" value="TPR_rpt"/>
</dbReference>
<dbReference type="SMART" id="SM00028">
    <property type="entry name" value="TPR"/>
    <property type="match status" value="5"/>
</dbReference>
<reference evidence="3 4" key="1">
    <citation type="submission" date="2017-12" db="EMBL/GenBank/DDBJ databases">
        <title>Sequencing, de novo assembly and annotation of complete genome of a new Thraustochytrid species, strain FCC1311.</title>
        <authorList>
            <person name="Sedici K."/>
            <person name="Godart F."/>
            <person name="Aiese Cigliano R."/>
            <person name="Sanseverino W."/>
            <person name="Barakat M."/>
            <person name="Ortet P."/>
            <person name="Marechal E."/>
            <person name="Cagnac O."/>
            <person name="Amato A."/>
        </authorList>
    </citation>
    <scope>NUCLEOTIDE SEQUENCE [LARGE SCALE GENOMIC DNA]</scope>
</reference>
<organism evidence="3 4">
    <name type="scientific">Hondaea fermentalgiana</name>
    <dbReference type="NCBI Taxonomy" id="2315210"/>
    <lineage>
        <taxon>Eukaryota</taxon>
        <taxon>Sar</taxon>
        <taxon>Stramenopiles</taxon>
        <taxon>Bigyra</taxon>
        <taxon>Labyrinthulomycetes</taxon>
        <taxon>Thraustochytrida</taxon>
        <taxon>Thraustochytriidae</taxon>
        <taxon>Hondaea</taxon>
    </lineage>
</organism>
<dbReference type="Pfam" id="PF13424">
    <property type="entry name" value="TPR_12"/>
    <property type="match status" value="2"/>
</dbReference>
<dbReference type="PANTHER" id="PTHR45641">
    <property type="entry name" value="TETRATRICOPEPTIDE REPEAT PROTEIN (AFU_ORTHOLOGUE AFUA_6G03870)"/>
    <property type="match status" value="1"/>
</dbReference>
<dbReference type="AlphaFoldDB" id="A0A2R5GBC2"/>
<dbReference type="EMBL" id="BEYU01000016">
    <property type="protein sequence ID" value="GBG25863.1"/>
    <property type="molecule type" value="Genomic_DNA"/>
</dbReference>
<accession>A0A2R5GBC2</accession>
<dbReference type="InterPro" id="IPR011990">
    <property type="entry name" value="TPR-like_helical_dom_sf"/>
</dbReference>
<keyword evidence="2" id="KW-0802">TPR repeat</keyword>
<evidence type="ECO:0000256" key="2">
    <source>
        <dbReference type="ARBA" id="ARBA00022803"/>
    </source>
</evidence>
<dbReference type="Gene3D" id="1.25.40.10">
    <property type="entry name" value="Tetratricopeptide repeat domain"/>
    <property type="match status" value="2"/>
</dbReference>
<sequence length="601" mass="67488">MDPTLVARRGVNLNYLVELFNTIDTNILCKNTELMTVRGHVVTDEGESLSPGMTLELVKRGTFLSMPKVRFPGSEKVFEIPRSKIEFKRRSHWTIKDVIEFAIKPSVAGRHTAIANVLDDRHVANQEFKCYYLSAPPHASLGKLVAALQAFFDGEDDDPTSVYFWFEPLNVDPFSLDEGNEEFMREYELSIVDRVGACSEHLVYVETWGFKDAHKPSNESFRHAKILWEIACARDEDLDTIVILPPEAKRDLLASFRSHGLTYFDDMMATISISSAWGLSYLADIFRESAEADASDSESEQDDAEADDEDIIARRAELTDRVVVKQLGIWFMHTFAHEVPRLAEKKDIQFRPTAKAINRIAVMHSRNEEWDEALKLFDFVIKFTRLGGGSHPLLAYSLNNKALILERKGDLASAVPLLREAIAILEATDGAESSCSKLVNNLITILEKLGDLEESESMLRRLVQLRTIAFGAGSVSVALALRHLGAVQTELGDIDAAKTSLLEALSILEKAREVDENDPELSLVIDDLATVYDIETNHTRDDGSGHHESVAATLFELAKVYKQQQQHEMQEEAARRGLELLTDVLGADHPETKKYERDLLE</sequence>
<dbReference type="OrthoDB" id="546701at2759"/>
<dbReference type="SUPFAM" id="SSF48452">
    <property type="entry name" value="TPR-like"/>
    <property type="match status" value="1"/>
</dbReference>
<evidence type="ECO:0000256" key="1">
    <source>
        <dbReference type="ARBA" id="ARBA00022737"/>
    </source>
</evidence>
<gene>
    <name evidence="3" type="ORF">FCC1311_020822</name>
</gene>
<proteinExistence type="predicted"/>
<protein>
    <submittedName>
        <fullName evidence="3">Kinesin light chain 3</fullName>
    </submittedName>
</protein>
<keyword evidence="4" id="KW-1185">Reference proteome</keyword>
<dbReference type="Proteomes" id="UP000241890">
    <property type="component" value="Unassembled WGS sequence"/>
</dbReference>
<keyword evidence="1" id="KW-0677">Repeat</keyword>
<evidence type="ECO:0000313" key="4">
    <source>
        <dbReference type="Proteomes" id="UP000241890"/>
    </source>
</evidence>
<evidence type="ECO:0000313" key="3">
    <source>
        <dbReference type="EMBL" id="GBG25863.1"/>
    </source>
</evidence>
<dbReference type="Pfam" id="PF13374">
    <property type="entry name" value="TPR_10"/>
    <property type="match status" value="1"/>
</dbReference>
<name>A0A2R5GBC2_9STRA</name>
<dbReference type="PANTHER" id="PTHR45641:SF19">
    <property type="entry name" value="NEPHROCYSTIN-3"/>
    <property type="match status" value="1"/>
</dbReference>
<dbReference type="InParanoid" id="A0A2R5GBC2"/>